<evidence type="ECO:0000313" key="2">
    <source>
        <dbReference type="EMBL" id="GIX85531.1"/>
    </source>
</evidence>
<feature type="compositionally biased region" description="Basic and acidic residues" evidence="1">
    <location>
        <begin position="1"/>
        <end position="22"/>
    </location>
</feature>
<feature type="compositionally biased region" description="Basic residues" evidence="1">
    <location>
        <begin position="36"/>
        <end position="66"/>
    </location>
</feature>
<evidence type="ECO:0000313" key="3">
    <source>
        <dbReference type="Proteomes" id="UP001054837"/>
    </source>
</evidence>
<gene>
    <name evidence="2" type="ORF">CDAR_52121</name>
</gene>
<dbReference type="Proteomes" id="UP001054837">
    <property type="component" value="Unassembled WGS sequence"/>
</dbReference>
<name>A0AAV4NL79_9ARAC</name>
<protein>
    <submittedName>
        <fullName evidence="2">Uncharacterized protein</fullName>
    </submittedName>
</protein>
<accession>A0AAV4NL79</accession>
<comment type="caution">
    <text evidence="2">The sequence shown here is derived from an EMBL/GenBank/DDBJ whole genome shotgun (WGS) entry which is preliminary data.</text>
</comment>
<sequence>MARNGRESLKNHGFEGPGKEPWLEVVQRTMAPMKATKNHGSKATKNHGSKATKNHGSKATKNHGSKATKTMAQEHVFKEPWLSFSTQEPWLSEVSAAAVFSIARSLI</sequence>
<feature type="region of interest" description="Disordered" evidence="1">
    <location>
        <begin position="1"/>
        <end position="70"/>
    </location>
</feature>
<organism evidence="2 3">
    <name type="scientific">Caerostris darwini</name>
    <dbReference type="NCBI Taxonomy" id="1538125"/>
    <lineage>
        <taxon>Eukaryota</taxon>
        <taxon>Metazoa</taxon>
        <taxon>Ecdysozoa</taxon>
        <taxon>Arthropoda</taxon>
        <taxon>Chelicerata</taxon>
        <taxon>Arachnida</taxon>
        <taxon>Araneae</taxon>
        <taxon>Araneomorphae</taxon>
        <taxon>Entelegynae</taxon>
        <taxon>Araneoidea</taxon>
        <taxon>Araneidae</taxon>
        <taxon>Caerostris</taxon>
    </lineage>
</organism>
<reference evidence="2 3" key="1">
    <citation type="submission" date="2021-06" db="EMBL/GenBank/DDBJ databases">
        <title>Caerostris darwini draft genome.</title>
        <authorList>
            <person name="Kono N."/>
            <person name="Arakawa K."/>
        </authorList>
    </citation>
    <scope>NUCLEOTIDE SEQUENCE [LARGE SCALE GENOMIC DNA]</scope>
</reference>
<dbReference type="AlphaFoldDB" id="A0AAV4NL79"/>
<keyword evidence="3" id="KW-1185">Reference proteome</keyword>
<evidence type="ECO:0000256" key="1">
    <source>
        <dbReference type="SAM" id="MobiDB-lite"/>
    </source>
</evidence>
<dbReference type="EMBL" id="BPLQ01001797">
    <property type="protein sequence ID" value="GIX85531.1"/>
    <property type="molecule type" value="Genomic_DNA"/>
</dbReference>
<proteinExistence type="predicted"/>